<evidence type="ECO:0000259" key="2">
    <source>
        <dbReference type="Pfam" id="PF06221"/>
    </source>
</evidence>
<dbReference type="GO" id="GO:0005634">
    <property type="term" value="C:nucleus"/>
    <property type="evidence" value="ECO:0007669"/>
    <property type="project" value="InterPro"/>
</dbReference>
<dbReference type="GO" id="GO:0180022">
    <property type="term" value="C:RQC-trigger complex"/>
    <property type="evidence" value="ECO:0007669"/>
    <property type="project" value="InterPro"/>
</dbReference>
<dbReference type="GO" id="GO:0045893">
    <property type="term" value="P:positive regulation of DNA-templated transcription"/>
    <property type="evidence" value="ECO:0007669"/>
    <property type="project" value="TreeGrafter"/>
</dbReference>
<dbReference type="OrthoDB" id="338816at2759"/>
<dbReference type="EMBL" id="DF977494">
    <property type="protein sequence ID" value="GAP90348.1"/>
    <property type="molecule type" value="Genomic_DNA"/>
</dbReference>
<feature type="compositionally biased region" description="Low complexity" evidence="1">
    <location>
        <begin position="207"/>
        <end position="221"/>
    </location>
</feature>
<dbReference type="PANTHER" id="PTHR12963">
    <property type="entry name" value="THYROID RECEPTOR INTERACTING PROTEIN RELATED"/>
    <property type="match status" value="1"/>
</dbReference>
<dbReference type="STRING" id="77044.A0A1W2TPL3"/>
<dbReference type="PANTHER" id="PTHR12963:SF4">
    <property type="entry name" value="ACTIVATING SIGNAL COINTEGRATOR 1"/>
    <property type="match status" value="1"/>
</dbReference>
<protein>
    <submittedName>
        <fullName evidence="3">Putative c2hc5 finger protein</fullName>
    </submittedName>
</protein>
<dbReference type="InterPro" id="IPR009349">
    <property type="entry name" value="TRIP4/RQT4_C2HC5_Znf"/>
</dbReference>
<proteinExistence type="predicted"/>
<dbReference type="InterPro" id="IPR039128">
    <property type="entry name" value="TRIP4-like"/>
</dbReference>
<feature type="compositionally biased region" description="Basic and acidic residues" evidence="1">
    <location>
        <begin position="329"/>
        <end position="339"/>
    </location>
</feature>
<feature type="compositionally biased region" description="Basic and acidic residues" evidence="1">
    <location>
        <begin position="348"/>
        <end position="360"/>
    </location>
</feature>
<dbReference type="GO" id="GO:0008270">
    <property type="term" value="F:zinc ion binding"/>
    <property type="evidence" value="ECO:0007669"/>
    <property type="project" value="InterPro"/>
</dbReference>
<dbReference type="Pfam" id="PF06221">
    <property type="entry name" value="zf-C2HC5"/>
    <property type="match status" value="1"/>
</dbReference>
<evidence type="ECO:0000313" key="3">
    <source>
        <dbReference type="EMBL" id="GAP90348.1"/>
    </source>
</evidence>
<evidence type="ECO:0000256" key="1">
    <source>
        <dbReference type="SAM" id="MobiDB-lite"/>
    </source>
</evidence>
<evidence type="ECO:0000313" key="4">
    <source>
        <dbReference type="Proteomes" id="UP000054516"/>
    </source>
</evidence>
<organism evidence="3">
    <name type="scientific">Rosellinia necatrix</name>
    <name type="common">White root-rot fungus</name>
    <dbReference type="NCBI Taxonomy" id="77044"/>
    <lineage>
        <taxon>Eukaryota</taxon>
        <taxon>Fungi</taxon>
        <taxon>Dikarya</taxon>
        <taxon>Ascomycota</taxon>
        <taxon>Pezizomycotina</taxon>
        <taxon>Sordariomycetes</taxon>
        <taxon>Xylariomycetidae</taxon>
        <taxon>Xylariales</taxon>
        <taxon>Xylariaceae</taxon>
        <taxon>Rosellinia</taxon>
    </lineage>
</organism>
<feature type="region of interest" description="Disordered" evidence="1">
    <location>
        <begin position="53"/>
        <end position="235"/>
    </location>
</feature>
<feature type="region of interest" description="Disordered" evidence="1">
    <location>
        <begin position="329"/>
        <end position="360"/>
    </location>
</feature>
<feature type="compositionally biased region" description="Polar residues" evidence="1">
    <location>
        <begin position="170"/>
        <end position="180"/>
    </location>
</feature>
<feature type="compositionally biased region" description="Basic and acidic residues" evidence="1">
    <location>
        <begin position="148"/>
        <end position="158"/>
    </location>
</feature>
<feature type="region of interest" description="Disordered" evidence="1">
    <location>
        <begin position="456"/>
        <end position="490"/>
    </location>
</feature>
<feature type="compositionally biased region" description="Low complexity" evidence="1">
    <location>
        <begin position="65"/>
        <end position="84"/>
    </location>
</feature>
<dbReference type="Proteomes" id="UP000054516">
    <property type="component" value="Unassembled WGS sequence"/>
</dbReference>
<dbReference type="AlphaFoldDB" id="A0A1W2TPL3"/>
<keyword evidence="4" id="KW-1185">Reference proteome</keyword>
<reference evidence="3" key="1">
    <citation type="submission" date="2016-03" db="EMBL/GenBank/DDBJ databases">
        <title>Draft genome sequence of Rosellinia necatrix.</title>
        <authorList>
            <person name="Kanematsu S."/>
        </authorList>
    </citation>
    <scope>NUCLEOTIDE SEQUENCE [LARGE SCALE GENOMIC DNA]</scope>
    <source>
        <strain evidence="3">W97</strain>
    </source>
</reference>
<gene>
    <name evidence="3" type="ORF">SAMD00023353_4900840</name>
</gene>
<feature type="domain" description="TRIP4/RQT4 C2HC5-type zinc finger" evidence="2">
    <location>
        <begin position="264"/>
        <end position="315"/>
    </location>
</feature>
<accession>A0A1W2TPL3</accession>
<dbReference type="GO" id="GO:0072344">
    <property type="term" value="P:rescue of stalled ribosome"/>
    <property type="evidence" value="ECO:0007669"/>
    <property type="project" value="InterPro"/>
</dbReference>
<sequence>MSTSRLARLLPLPEDELKQVLDYAATLSKPEAADHFRNLLGDSPEAVDFIASFNSGRQGPKPVPTSTSAVTVTGAGGSSSSSVGFGSGSGADSGASTGPRSAVVGRKPDIDPVPKPNRGQNKKKKAQLHTPAPRRVLESGPPLGTAYSKKDLDGDYVARRPTPGVAPSVASLTVKTIPRQSATPPPAPKPASSGLGRLISDLPPPKSRSTPASRSSTPAPKTKVHISGGTAMHGASTALSDLDDAIRTLEMTTNPSHAIDTTLRRCNCVAARHPLLVAAPNCLNCGKVVCVKEGLGPCTFCGTPLLSSTEVQSMIRQLRDDRGREKMAIDRQAHKRAEVSKTPAPFSKPREAHSIASDAESKALEHRDRLLDFQAQNAQRTTVRDEAADFDVGGAVAGTGGNMWATPEERARELKRQQKILREMEWNARPEYEKRRQVVSIDLVGGKVVRKMAPVSRPVSPNDEEANRGGGAVLEETSGNRKGGNSGAFSKNPLLGGLIKPVFDAKGKGTAQEGRKANVIKWRRAQDDLDDNEGLILDGGIYGQADRDCVA</sequence>
<name>A0A1W2TPL3_ROSNE</name>
<dbReference type="OMA" id="MWASPQE"/>